<organism evidence="1 2">
    <name type="scientific">Methanobacterium formicicum</name>
    <dbReference type="NCBI Taxonomy" id="2162"/>
    <lineage>
        <taxon>Archaea</taxon>
        <taxon>Methanobacteriati</taxon>
        <taxon>Methanobacteriota</taxon>
        <taxon>Methanomada group</taxon>
        <taxon>Methanobacteria</taxon>
        <taxon>Methanobacteriales</taxon>
        <taxon>Methanobacteriaceae</taxon>
        <taxon>Methanobacterium</taxon>
    </lineage>
</organism>
<name>A0A843AHB0_METFO</name>
<comment type="caution">
    <text evidence="1">The sequence shown here is derived from an EMBL/GenBank/DDBJ whole genome shotgun (WGS) entry which is preliminary data.</text>
</comment>
<dbReference type="RefSeq" id="WP_276698550.1">
    <property type="nucleotide sequence ID" value="NZ_JADIIL010000014.1"/>
</dbReference>
<reference evidence="1" key="1">
    <citation type="submission" date="2020-10" db="EMBL/GenBank/DDBJ databases">
        <title>Dehalococcoides mccartyi of a TCE/Cr reducing biochatode.</title>
        <authorList>
            <person name="Matturro B."/>
        </authorList>
    </citation>
    <scope>NUCLEOTIDE SEQUENCE</scope>
    <source>
        <strain evidence="1">Bin2</strain>
    </source>
</reference>
<proteinExistence type="predicted"/>
<dbReference type="EMBL" id="JADIIL010000014">
    <property type="protein sequence ID" value="MBF4474537.1"/>
    <property type="molecule type" value="Genomic_DNA"/>
</dbReference>
<gene>
    <name evidence="1" type="ORF">ISP06_03570</name>
</gene>
<dbReference type="AlphaFoldDB" id="A0A843AHB0"/>
<evidence type="ECO:0000313" key="2">
    <source>
        <dbReference type="Proteomes" id="UP000606900"/>
    </source>
</evidence>
<protein>
    <submittedName>
        <fullName evidence="1">Uncharacterized protein</fullName>
    </submittedName>
</protein>
<dbReference type="Proteomes" id="UP000606900">
    <property type="component" value="Unassembled WGS sequence"/>
</dbReference>
<evidence type="ECO:0000313" key="1">
    <source>
        <dbReference type="EMBL" id="MBF4474537.1"/>
    </source>
</evidence>
<accession>A0A843AHB0</accession>
<sequence>MYNAVKKELVAIDTRIDSVEAGTVAEGSIDTPELADGAVENDKVGAAAITSDKMDYFLSEEQTGDGTAQSIAHGFSAEPALVLILPSSVGTDGATITYTKGSANVNVTATTGAKYRVFAMP</sequence>